<evidence type="ECO:0000313" key="2">
    <source>
        <dbReference type="EMBL" id="KAK0426123.1"/>
    </source>
</evidence>
<proteinExistence type="predicted"/>
<accession>A0AA39M9X4</accession>
<reference evidence="2" key="1">
    <citation type="submission" date="2023-06" db="EMBL/GenBank/DDBJ databases">
        <title>Genomic analysis of the entomopathogenic nematode Steinernema hermaphroditum.</title>
        <authorList>
            <person name="Schwarz E.M."/>
            <person name="Heppert J.K."/>
            <person name="Baniya A."/>
            <person name="Schwartz H.T."/>
            <person name="Tan C.-H."/>
            <person name="Antoshechkin I."/>
            <person name="Sternberg P.W."/>
            <person name="Goodrich-Blair H."/>
            <person name="Dillman A.R."/>
        </authorList>
    </citation>
    <scope>NUCLEOTIDE SEQUENCE</scope>
    <source>
        <strain evidence="2">PS9179</strain>
        <tissue evidence="2">Whole animal</tissue>
    </source>
</reference>
<evidence type="ECO:0000256" key="1">
    <source>
        <dbReference type="SAM" id="SignalP"/>
    </source>
</evidence>
<feature type="chain" id="PRO_5041287899" description="Secreted protein" evidence="1">
    <location>
        <begin position="26"/>
        <end position="71"/>
    </location>
</feature>
<gene>
    <name evidence="2" type="ORF">QR680_009543</name>
</gene>
<comment type="caution">
    <text evidence="2">The sequence shown here is derived from an EMBL/GenBank/DDBJ whole genome shotgun (WGS) entry which is preliminary data.</text>
</comment>
<dbReference type="AlphaFoldDB" id="A0AA39M9X4"/>
<evidence type="ECO:0008006" key="4">
    <source>
        <dbReference type="Google" id="ProtNLM"/>
    </source>
</evidence>
<keyword evidence="1" id="KW-0732">Signal</keyword>
<feature type="signal peptide" evidence="1">
    <location>
        <begin position="1"/>
        <end position="25"/>
    </location>
</feature>
<dbReference type="Proteomes" id="UP001175271">
    <property type="component" value="Unassembled WGS sequence"/>
</dbReference>
<keyword evidence="3" id="KW-1185">Reference proteome</keyword>
<dbReference type="EMBL" id="JAUCMV010000001">
    <property type="protein sequence ID" value="KAK0426123.1"/>
    <property type="molecule type" value="Genomic_DNA"/>
</dbReference>
<name>A0AA39M9X4_9BILA</name>
<sequence>MASPPGFRAAYLLLALLLLTLSVSACDCGMHCPYFTARQCLRLELFAVTLISVYVLHCDRQTLLPTSPCDS</sequence>
<organism evidence="2 3">
    <name type="scientific">Steinernema hermaphroditum</name>
    <dbReference type="NCBI Taxonomy" id="289476"/>
    <lineage>
        <taxon>Eukaryota</taxon>
        <taxon>Metazoa</taxon>
        <taxon>Ecdysozoa</taxon>
        <taxon>Nematoda</taxon>
        <taxon>Chromadorea</taxon>
        <taxon>Rhabditida</taxon>
        <taxon>Tylenchina</taxon>
        <taxon>Panagrolaimomorpha</taxon>
        <taxon>Strongyloidoidea</taxon>
        <taxon>Steinernematidae</taxon>
        <taxon>Steinernema</taxon>
    </lineage>
</organism>
<evidence type="ECO:0000313" key="3">
    <source>
        <dbReference type="Proteomes" id="UP001175271"/>
    </source>
</evidence>
<protein>
    <recommendedName>
        <fullName evidence="4">Secreted protein</fullName>
    </recommendedName>
</protein>